<feature type="transmembrane region" description="Helical" evidence="6">
    <location>
        <begin position="41"/>
        <end position="61"/>
    </location>
</feature>
<organism evidence="7 8">
    <name type="scientific">Woeseia oceani</name>
    <dbReference type="NCBI Taxonomy" id="1548547"/>
    <lineage>
        <taxon>Bacteria</taxon>
        <taxon>Pseudomonadati</taxon>
        <taxon>Pseudomonadota</taxon>
        <taxon>Gammaproteobacteria</taxon>
        <taxon>Woeseiales</taxon>
        <taxon>Woeseiaceae</taxon>
        <taxon>Woeseia</taxon>
    </lineage>
</organism>
<evidence type="ECO:0000256" key="3">
    <source>
        <dbReference type="ARBA" id="ARBA00022692"/>
    </source>
</evidence>
<dbReference type="InterPro" id="IPR000175">
    <property type="entry name" value="Na/ntran_symport"/>
</dbReference>
<dbReference type="GO" id="GO:0016020">
    <property type="term" value="C:membrane"/>
    <property type="evidence" value="ECO:0007669"/>
    <property type="project" value="UniProtKB-SubCell"/>
</dbReference>
<dbReference type="CDD" id="cd10336">
    <property type="entry name" value="SLC6sbd_Tyt1-Like"/>
    <property type="match status" value="1"/>
</dbReference>
<dbReference type="KEGG" id="woc:BA177_01780"/>
<feature type="transmembrane region" description="Helical" evidence="6">
    <location>
        <begin position="95"/>
        <end position="124"/>
    </location>
</feature>
<dbReference type="RefSeq" id="WP_068612207.1">
    <property type="nucleotide sequence ID" value="NZ_CP016268.1"/>
</dbReference>
<dbReference type="SUPFAM" id="SSF161070">
    <property type="entry name" value="SNF-like"/>
    <property type="match status" value="1"/>
</dbReference>
<evidence type="ECO:0000256" key="4">
    <source>
        <dbReference type="ARBA" id="ARBA00022989"/>
    </source>
</evidence>
<dbReference type="Pfam" id="PF00209">
    <property type="entry name" value="SNF"/>
    <property type="match status" value="2"/>
</dbReference>
<dbReference type="Proteomes" id="UP000092695">
    <property type="component" value="Chromosome"/>
</dbReference>
<name>A0A193LC54_9GAMM</name>
<evidence type="ECO:0000313" key="8">
    <source>
        <dbReference type="Proteomes" id="UP000092695"/>
    </source>
</evidence>
<feature type="transmembrane region" description="Helical" evidence="6">
    <location>
        <begin position="423"/>
        <end position="445"/>
    </location>
</feature>
<feature type="transmembrane region" description="Helical" evidence="6">
    <location>
        <begin position="175"/>
        <end position="195"/>
    </location>
</feature>
<evidence type="ECO:0000256" key="2">
    <source>
        <dbReference type="ARBA" id="ARBA00022448"/>
    </source>
</evidence>
<keyword evidence="8" id="KW-1185">Reference proteome</keyword>
<dbReference type="EMBL" id="CP016268">
    <property type="protein sequence ID" value="ANO50115.1"/>
    <property type="molecule type" value="Genomic_DNA"/>
</dbReference>
<evidence type="ECO:0000313" key="7">
    <source>
        <dbReference type="EMBL" id="ANO50115.1"/>
    </source>
</evidence>
<gene>
    <name evidence="7" type="ORF">BA177_01780</name>
</gene>
<protein>
    <submittedName>
        <fullName evidence="7">Transporter</fullName>
    </submittedName>
</protein>
<feature type="transmembrane region" description="Helical" evidence="6">
    <location>
        <begin position="310"/>
        <end position="343"/>
    </location>
</feature>
<reference evidence="7 8" key="1">
    <citation type="submission" date="2016-06" db="EMBL/GenBank/DDBJ databases">
        <title>Complete genome sequence of a deep-branching marine Gamma Proteobacterium Woeseia oceani type strain XK5.</title>
        <authorList>
            <person name="Mu D."/>
            <person name="Du Z."/>
        </authorList>
    </citation>
    <scope>NUCLEOTIDE SEQUENCE [LARGE SCALE GENOMIC DNA]</scope>
    <source>
        <strain evidence="7 8">XK5</strain>
    </source>
</reference>
<proteinExistence type="predicted"/>
<evidence type="ECO:0000256" key="1">
    <source>
        <dbReference type="ARBA" id="ARBA00004141"/>
    </source>
</evidence>
<dbReference type="NCBIfam" id="NF037979">
    <property type="entry name" value="Na_transp"/>
    <property type="match status" value="1"/>
</dbReference>
<evidence type="ECO:0000256" key="5">
    <source>
        <dbReference type="ARBA" id="ARBA00023136"/>
    </source>
</evidence>
<accession>A0A193LC54</accession>
<dbReference type="InterPro" id="IPR037272">
    <property type="entry name" value="SNS_sf"/>
</dbReference>
<feature type="transmembrane region" description="Helical" evidence="6">
    <location>
        <begin position="355"/>
        <end position="380"/>
    </location>
</feature>
<keyword evidence="4 6" id="KW-1133">Transmembrane helix</keyword>
<keyword evidence="5 6" id="KW-0472">Membrane</keyword>
<dbReference type="PANTHER" id="PTHR42948">
    <property type="entry name" value="TRANSPORTER"/>
    <property type="match status" value="1"/>
</dbReference>
<dbReference type="OrthoDB" id="9762833at2"/>
<dbReference type="AlphaFoldDB" id="A0A193LC54"/>
<dbReference type="InterPro" id="IPR047218">
    <property type="entry name" value="YocR/YhdH-like"/>
</dbReference>
<feature type="transmembrane region" description="Helical" evidence="6">
    <location>
        <begin position="12"/>
        <end position="29"/>
    </location>
</feature>
<keyword evidence="2" id="KW-0813">Transport</keyword>
<feature type="transmembrane region" description="Helical" evidence="6">
    <location>
        <begin position="254"/>
        <end position="276"/>
    </location>
</feature>
<evidence type="ECO:0000256" key="6">
    <source>
        <dbReference type="SAM" id="Phobius"/>
    </source>
</evidence>
<dbReference type="PROSITE" id="PS50267">
    <property type="entry name" value="NA_NEUROTRAN_SYMP_3"/>
    <property type="match status" value="1"/>
</dbReference>
<dbReference type="PANTHER" id="PTHR42948:SF1">
    <property type="entry name" value="TRANSPORTER"/>
    <property type="match status" value="1"/>
</dbReference>
<keyword evidence="3 6" id="KW-0812">Transmembrane</keyword>
<comment type="subcellular location">
    <subcellularLocation>
        <location evidence="1">Membrane</location>
        <topology evidence="1">Multi-pass membrane protein</topology>
    </subcellularLocation>
</comment>
<feature type="transmembrane region" description="Helical" evidence="6">
    <location>
        <begin position="144"/>
        <end position="163"/>
    </location>
</feature>
<dbReference type="PRINTS" id="PR00176">
    <property type="entry name" value="NANEUSMPORT"/>
</dbReference>
<feature type="transmembrane region" description="Helical" evidence="6">
    <location>
        <begin position="215"/>
        <end position="242"/>
    </location>
</feature>
<sequence>MATARGEFSSRIGFILAAAGSAIGLGNIWGFPTQAASNGGAAFLLVYLVLAFCLAFPALMAELIIGRHAKSNAVAALRGIASGDFTRRLGAGTGYIGIVTASLILSFYGIVGGWMIAYALAAVTDILGMPDTSAWLTNFSLERNLLFVSVFMVLTVAIICGGVREGIEKWCTRLMPALIAILVLLIVYVLTLDGASDGVRAYLVPDFSRITDPALILSAMGQAFFSMSLGVGTMLIYGSYVSDRENIVSLGRSVTLFDIGIAVTAGMLIVPAMYVAQHNGVEIYDAAGRLIAEDTLIFTVLPELFNTMGVAGLVVALAFFLLMAVAALTSSISMLEVPVAYAVESRGMNRKRATFMIGGAILLVSSVLIFNFGTLFGFVVSLTTRYSQPLLGLLMCVFAGWVWQRSTVIEEIRKGTDGSDNGLFWKIWPGYVRFVCPAAILAIFVQQLR</sequence>
<feature type="transmembrane region" description="Helical" evidence="6">
    <location>
        <begin position="386"/>
        <end position="403"/>
    </location>
</feature>